<feature type="transmembrane region" description="Helical" evidence="10">
    <location>
        <begin position="245"/>
        <end position="266"/>
    </location>
</feature>
<keyword evidence="3" id="KW-0053">Apoptosis</keyword>
<sequence>MLGFPALHVKLFCRVFNPKERTRNSPFSMAPQMFLLLMLLFLCDTPAILTTPNVQTSSTSSDSTECVQKRGKCPPGCFLKNKNSCGPCTPNKTYTEYLNTLSECLMCPICDSVNRKTLQRICRTFRKTRCTCQAGWFCSKDNIDLCEQCEQHTACPLGEGVKEKGTSLKDTTCEICPENYFSDVISANDTCQPHKSCEALGLSTLENGTPKTNSYCGVPSSEKSPESTIVTEQNGSSKTNFWQKFLWILFAAVIVVLGVCLLLYCVCKRKYQENRQPPTTPLCNEAPSDSAQSHEGSPQDTVPGPNTNIYNTHINIENAKNFQIGHNNKLHNSHSKTKLLSDTD</sequence>
<keyword evidence="6 8" id="KW-1015">Disulfide bond</keyword>
<dbReference type="SMART" id="SM00208">
    <property type="entry name" value="TNFR"/>
    <property type="match status" value="3"/>
</dbReference>
<keyword evidence="10" id="KW-1133">Transmembrane helix</keyword>
<dbReference type="PANTHER" id="PTHR23097">
    <property type="entry name" value="TUMOR NECROSIS FACTOR RECEPTOR SUPERFAMILY MEMBER"/>
    <property type="match status" value="1"/>
</dbReference>
<dbReference type="Ensembl" id="ENSEBUT00000025583.1">
    <property type="protein sequence ID" value="ENSEBUP00000025007.1"/>
    <property type="gene ID" value="ENSEBUG00000015437.1"/>
</dbReference>
<evidence type="ECO:0000259" key="12">
    <source>
        <dbReference type="PROSITE" id="PS50050"/>
    </source>
</evidence>
<dbReference type="Gene3D" id="2.10.50.10">
    <property type="entry name" value="Tumor Necrosis Factor Receptor, subunit A, domain 2"/>
    <property type="match status" value="3"/>
</dbReference>
<organism evidence="13 14">
    <name type="scientific">Eptatretus burgeri</name>
    <name type="common">Inshore hagfish</name>
    <dbReference type="NCBI Taxonomy" id="7764"/>
    <lineage>
        <taxon>Eukaryota</taxon>
        <taxon>Metazoa</taxon>
        <taxon>Chordata</taxon>
        <taxon>Craniata</taxon>
        <taxon>Vertebrata</taxon>
        <taxon>Cyclostomata</taxon>
        <taxon>Myxini</taxon>
        <taxon>Myxiniformes</taxon>
        <taxon>Myxinidae</taxon>
        <taxon>Eptatretinae</taxon>
        <taxon>Eptatretus</taxon>
    </lineage>
</organism>
<accession>A0A8C4R6P0</accession>
<dbReference type="InterPro" id="IPR001368">
    <property type="entry name" value="TNFR/NGFR_Cys_rich_reg"/>
</dbReference>
<evidence type="ECO:0000256" key="11">
    <source>
        <dbReference type="SAM" id="SignalP"/>
    </source>
</evidence>
<evidence type="ECO:0000313" key="13">
    <source>
        <dbReference type="Ensembl" id="ENSEBUP00000025007.1"/>
    </source>
</evidence>
<dbReference type="GO" id="GO:0006915">
    <property type="term" value="P:apoptotic process"/>
    <property type="evidence" value="ECO:0007669"/>
    <property type="project" value="UniProtKB-KW"/>
</dbReference>
<evidence type="ECO:0000256" key="7">
    <source>
        <dbReference type="ARBA" id="ARBA00023180"/>
    </source>
</evidence>
<keyword evidence="10" id="KW-0472">Membrane</keyword>
<evidence type="ECO:0000256" key="2">
    <source>
        <dbReference type="ARBA" id="ARBA00022525"/>
    </source>
</evidence>
<keyword evidence="5" id="KW-0677">Repeat</keyword>
<proteinExistence type="predicted"/>
<name>A0A8C4R6P0_EPTBU</name>
<reference evidence="13" key="2">
    <citation type="submission" date="2025-09" db="UniProtKB">
        <authorList>
            <consortium name="Ensembl"/>
        </authorList>
    </citation>
    <scope>IDENTIFICATION</scope>
</reference>
<comment type="subcellular location">
    <subcellularLocation>
        <location evidence="1">Secreted</location>
    </subcellularLocation>
</comment>
<evidence type="ECO:0000256" key="8">
    <source>
        <dbReference type="PROSITE-ProRule" id="PRU00206"/>
    </source>
</evidence>
<dbReference type="PROSITE" id="PS50050">
    <property type="entry name" value="TNFR_NGFR_2"/>
    <property type="match status" value="1"/>
</dbReference>
<feature type="disulfide bond" evidence="8">
    <location>
        <begin position="155"/>
        <end position="173"/>
    </location>
</feature>
<feature type="chain" id="PRO_5034178806" description="TNFR-Cys domain-containing protein" evidence="11">
    <location>
        <begin position="51"/>
        <end position="344"/>
    </location>
</feature>
<dbReference type="GeneTree" id="ENSGT00950000183126"/>
<feature type="signal peptide" evidence="11">
    <location>
        <begin position="1"/>
        <end position="50"/>
    </location>
</feature>
<keyword evidence="4 11" id="KW-0732">Signal</keyword>
<evidence type="ECO:0000313" key="14">
    <source>
        <dbReference type="Proteomes" id="UP000694388"/>
    </source>
</evidence>
<feature type="compositionally biased region" description="Polar residues" evidence="9">
    <location>
        <begin position="287"/>
        <end position="310"/>
    </location>
</feature>
<comment type="caution">
    <text evidence="8">Lacks conserved residue(s) required for the propagation of feature annotation.</text>
</comment>
<keyword evidence="10" id="KW-0812">Transmembrane</keyword>
<evidence type="ECO:0000256" key="4">
    <source>
        <dbReference type="ARBA" id="ARBA00022729"/>
    </source>
</evidence>
<dbReference type="SUPFAM" id="SSF57586">
    <property type="entry name" value="TNF receptor-like"/>
    <property type="match status" value="2"/>
</dbReference>
<evidence type="ECO:0000256" key="1">
    <source>
        <dbReference type="ARBA" id="ARBA00004613"/>
    </source>
</evidence>
<dbReference type="AlphaFoldDB" id="A0A8C4R6P0"/>
<evidence type="ECO:0000256" key="10">
    <source>
        <dbReference type="SAM" id="Phobius"/>
    </source>
</evidence>
<feature type="domain" description="TNFR-Cys" evidence="12">
    <location>
        <begin position="131"/>
        <end position="173"/>
    </location>
</feature>
<feature type="repeat" description="TNFR-Cys" evidence="8">
    <location>
        <begin position="131"/>
        <end position="173"/>
    </location>
</feature>
<keyword evidence="14" id="KW-1185">Reference proteome</keyword>
<keyword evidence="2" id="KW-0964">Secreted</keyword>
<dbReference type="InterPro" id="IPR052459">
    <property type="entry name" value="TNFRSF_decoy_receptor"/>
</dbReference>
<dbReference type="GO" id="GO:0005576">
    <property type="term" value="C:extracellular region"/>
    <property type="evidence" value="ECO:0007669"/>
    <property type="project" value="UniProtKB-SubCell"/>
</dbReference>
<keyword evidence="7" id="KW-0325">Glycoprotein</keyword>
<evidence type="ECO:0000256" key="3">
    <source>
        <dbReference type="ARBA" id="ARBA00022703"/>
    </source>
</evidence>
<evidence type="ECO:0000256" key="5">
    <source>
        <dbReference type="ARBA" id="ARBA00022737"/>
    </source>
</evidence>
<dbReference type="Proteomes" id="UP000694388">
    <property type="component" value="Unplaced"/>
</dbReference>
<evidence type="ECO:0000256" key="9">
    <source>
        <dbReference type="SAM" id="MobiDB-lite"/>
    </source>
</evidence>
<feature type="region of interest" description="Disordered" evidence="9">
    <location>
        <begin position="274"/>
        <end position="310"/>
    </location>
</feature>
<dbReference type="PANTHER" id="PTHR23097:SF181">
    <property type="entry name" value="CASPASE-8-LIKE"/>
    <property type="match status" value="1"/>
</dbReference>
<dbReference type="PROSITE" id="PS00652">
    <property type="entry name" value="TNFR_NGFR_1"/>
    <property type="match status" value="1"/>
</dbReference>
<reference evidence="13" key="1">
    <citation type="submission" date="2025-08" db="UniProtKB">
        <authorList>
            <consortium name="Ensembl"/>
        </authorList>
    </citation>
    <scope>IDENTIFICATION</scope>
</reference>
<protein>
    <recommendedName>
        <fullName evidence="12">TNFR-Cys domain-containing protein</fullName>
    </recommendedName>
</protein>
<evidence type="ECO:0000256" key="6">
    <source>
        <dbReference type="ARBA" id="ARBA00023157"/>
    </source>
</evidence>